<reference evidence="3 4" key="1">
    <citation type="submission" date="2017-05" db="EMBL/GenBank/DDBJ databases">
        <title>Functional genome analysis of Paenibacillus pasadenensis strain R16: insights on endophytic life style and antifungal activity.</title>
        <authorList>
            <person name="Passera A."/>
            <person name="Marcolungo L."/>
            <person name="Casati P."/>
            <person name="Brasca M."/>
            <person name="Quaglino F."/>
            <person name="Delledonne M."/>
        </authorList>
    </citation>
    <scope>NUCLEOTIDE SEQUENCE [LARGE SCALE GENOMIC DNA]</scope>
    <source>
        <strain evidence="3 4">R16</strain>
    </source>
</reference>
<dbReference type="Pfam" id="PF01547">
    <property type="entry name" value="SBP_bac_1"/>
    <property type="match status" value="1"/>
</dbReference>
<dbReference type="EMBL" id="NFEZ01000003">
    <property type="protein sequence ID" value="PLT46693.1"/>
    <property type="molecule type" value="Genomic_DNA"/>
</dbReference>
<evidence type="ECO:0000256" key="1">
    <source>
        <dbReference type="SAM" id="MobiDB-lite"/>
    </source>
</evidence>
<protein>
    <submittedName>
        <fullName evidence="3">ABC transporter, substrate-binding protein</fullName>
    </submittedName>
</protein>
<evidence type="ECO:0000256" key="2">
    <source>
        <dbReference type="SAM" id="SignalP"/>
    </source>
</evidence>
<dbReference type="PANTHER" id="PTHR43649">
    <property type="entry name" value="ARABINOSE-BINDING PROTEIN-RELATED"/>
    <property type="match status" value="1"/>
</dbReference>
<feature type="chain" id="PRO_5038426348" evidence="2">
    <location>
        <begin position="25"/>
        <end position="558"/>
    </location>
</feature>
<dbReference type="SUPFAM" id="SSF53850">
    <property type="entry name" value="Periplasmic binding protein-like II"/>
    <property type="match status" value="1"/>
</dbReference>
<keyword evidence="4" id="KW-1185">Reference proteome</keyword>
<accession>A0A2N5N8P3</accession>
<dbReference type="Gene3D" id="3.40.190.10">
    <property type="entry name" value="Periplasmic binding protein-like II"/>
    <property type="match status" value="2"/>
</dbReference>
<name>A0A2N5N8P3_9BACL</name>
<sequence>MEANPMVKKSGAILLSAVMLAALAACSGNADSPSATPGAETNAGQPSAAPQPLSEIPLPIVKEPLEIKYWRANDAKLTASLENFGQMAGYKKKEELTGIKATFTHPPLGQQKDQFNLLISTNELPDIIYYNWADAVGGPEKMIEDGRIIRLNELIDQYAPNLKKIIESDPDVKKQITLDDGTIYMFPLLKLDAVKLNATSGLIMRKDWLDKLGLQPPTTIDEWHAVLKAFKEKDPNGNGKPDELPFTGNWGPGNLTKLHDFTTAFGLIGGFQMLDGKVAYGPIQPQYRDFLETMSVWYKEGLVDPEIMTNDGKAFDYKVTNNLAGSYAGGVFSGMGKYFNLMRKDNPDFNLTGVLGPVAPDGKVYAAFNLENKVLSYGEAITSSASKEKLPYLVQWMDFNYSPIGHELFNYGIEGESYVKEGDGIKFTETITNNPGGLTYDQALASYALSIMDGPINQDPKYLDALLFDDGQREANKQWMKASSELTLPPLRLTTDEASQVSSIMSQVNTYLNETMTAIISGQKPISEFDKMVETIKGMGIDEAVRLHQVALDRYNAK</sequence>
<evidence type="ECO:0000313" key="3">
    <source>
        <dbReference type="EMBL" id="PLT46693.1"/>
    </source>
</evidence>
<keyword evidence="2" id="KW-0732">Signal</keyword>
<feature type="region of interest" description="Disordered" evidence="1">
    <location>
        <begin position="30"/>
        <end position="54"/>
    </location>
</feature>
<organism evidence="3 4">
    <name type="scientific">Paenibacillus pasadenensis</name>
    <dbReference type="NCBI Taxonomy" id="217090"/>
    <lineage>
        <taxon>Bacteria</taxon>
        <taxon>Bacillati</taxon>
        <taxon>Bacillota</taxon>
        <taxon>Bacilli</taxon>
        <taxon>Bacillales</taxon>
        <taxon>Paenibacillaceae</taxon>
        <taxon>Paenibacillus</taxon>
    </lineage>
</organism>
<gene>
    <name evidence="3" type="ORF">B8V81_0917</name>
</gene>
<evidence type="ECO:0000313" key="4">
    <source>
        <dbReference type="Proteomes" id="UP000234789"/>
    </source>
</evidence>
<dbReference type="AlphaFoldDB" id="A0A2N5N8P3"/>
<dbReference type="Proteomes" id="UP000234789">
    <property type="component" value="Unassembled WGS sequence"/>
</dbReference>
<dbReference type="InterPro" id="IPR050490">
    <property type="entry name" value="Bact_solute-bd_prot1"/>
</dbReference>
<dbReference type="InterPro" id="IPR006059">
    <property type="entry name" value="SBP"/>
</dbReference>
<comment type="caution">
    <text evidence="3">The sequence shown here is derived from an EMBL/GenBank/DDBJ whole genome shotgun (WGS) entry which is preliminary data.</text>
</comment>
<proteinExistence type="predicted"/>
<dbReference type="PANTHER" id="PTHR43649:SF17">
    <property type="entry name" value="ABC TRANSPORTER SOLUTE BINDING PROTEIN-SUGAR TRANSPORT"/>
    <property type="match status" value="1"/>
</dbReference>
<feature type="signal peptide" evidence="2">
    <location>
        <begin position="1"/>
        <end position="24"/>
    </location>
</feature>